<evidence type="ECO:0000313" key="2">
    <source>
        <dbReference type="Proteomes" id="UP001054902"/>
    </source>
</evidence>
<name>A0AAD3CNL4_9STRA</name>
<evidence type="ECO:0000313" key="1">
    <source>
        <dbReference type="EMBL" id="GFH47954.1"/>
    </source>
</evidence>
<dbReference type="Proteomes" id="UP001054902">
    <property type="component" value="Unassembled WGS sequence"/>
</dbReference>
<dbReference type="AlphaFoldDB" id="A0AAD3CNL4"/>
<proteinExistence type="predicted"/>
<gene>
    <name evidence="1" type="ORF">CTEN210_04430</name>
</gene>
<protein>
    <submittedName>
        <fullName evidence="1">Uncharacterized protein</fullName>
    </submittedName>
</protein>
<dbReference type="EMBL" id="BLLK01000025">
    <property type="protein sequence ID" value="GFH47954.1"/>
    <property type="molecule type" value="Genomic_DNA"/>
</dbReference>
<keyword evidence="2" id="KW-1185">Reference proteome</keyword>
<reference evidence="1 2" key="1">
    <citation type="journal article" date="2021" name="Sci. Rep.">
        <title>The genome of the diatom Chaetoceros tenuissimus carries an ancient integrated fragment of an extant virus.</title>
        <authorList>
            <person name="Hongo Y."/>
            <person name="Kimura K."/>
            <person name="Takaki Y."/>
            <person name="Yoshida Y."/>
            <person name="Baba S."/>
            <person name="Kobayashi G."/>
            <person name="Nagasaki K."/>
            <person name="Hano T."/>
            <person name="Tomaru Y."/>
        </authorList>
    </citation>
    <scope>NUCLEOTIDE SEQUENCE [LARGE SCALE GENOMIC DNA]</scope>
    <source>
        <strain evidence="1 2">NIES-3715</strain>
    </source>
</reference>
<accession>A0AAD3CNL4</accession>
<comment type="caution">
    <text evidence="1">The sequence shown here is derived from an EMBL/GenBank/DDBJ whole genome shotgun (WGS) entry which is preliminary data.</text>
</comment>
<organism evidence="1 2">
    <name type="scientific">Chaetoceros tenuissimus</name>
    <dbReference type="NCBI Taxonomy" id="426638"/>
    <lineage>
        <taxon>Eukaryota</taxon>
        <taxon>Sar</taxon>
        <taxon>Stramenopiles</taxon>
        <taxon>Ochrophyta</taxon>
        <taxon>Bacillariophyta</taxon>
        <taxon>Coscinodiscophyceae</taxon>
        <taxon>Chaetocerotophycidae</taxon>
        <taxon>Chaetocerotales</taxon>
        <taxon>Chaetocerotaceae</taxon>
        <taxon>Chaetoceros</taxon>
    </lineage>
</organism>
<sequence length="334" mass="38448">MCKHYCETSKRLETSLDSRGNDIKNLFLKWIAETSAMSCYYDALYLALKKKSIEQQPPVKAVILELEFDYNAQTFIVTEVPRAVAIDDLSQKRKENIRKILKERTVTGGIHQVYNHFAIISTKGSGERFDSTVGIGMTRSALDHMNVDHMNIDMDRIRNACAHVRLKSNLFRGWKSIRRKNLQKQMEQMKLGQSCTAFVQNALQFFCKKSLQNSHRVIVYMNMGKEIGQISHLDEYEILSIAELKKIKEENKKKFITYVEDIASRPHSCNEMAIETLFVDCEICLAVEYTIYCGVNVIKNKSAKQCKKAADKHFRKLQGEVKEMPADLLEKVSL</sequence>